<dbReference type="InterPro" id="IPR058627">
    <property type="entry name" value="MdtA-like_C"/>
</dbReference>
<sequence length="431" mass="45190">MPNLLLPSRRQGYIVALSSMLLLAACGEKPQQGAGDMKVPVSVVTVQPSRTEIFVELPGRVQAIKDAQIRARVTGIVTAINFEQGSDVKDGQLLFTIDPAPYAAERAQAYAQLKNAEAEVRSARLLAERYSKLIKANAVSRQEYDNAVAQSGQAEAAVAAAKAALQVADINLGYTKVVSPIDGRIGRSLVTEGALVSAAEATQMALVQQLDRVYVDVNRSTSELATLRRALADGILTQSGDGNAVVQALLEDGTPYANQGKLLFSGVTVDPGTGQVNMRAEFPNPNQILLPGMYVRVRVPQGVDEKALKVPQQAVQRTADGRSSLIVVREGKAQTVPVSTGMIADGQTLITKGLKAGDQVVVEGFQKIRPGAPVQPTPWKQNAQAAGGQGAAAAPKGEQKAAPAKDGAETKPAEAESAAKPADESSAKSAD</sequence>
<dbReference type="InterPro" id="IPR058624">
    <property type="entry name" value="MdtA-like_HH"/>
</dbReference>
<feature type="compositionally biased region" description="Basic and acidic residues" evidence="4">
    <location>
        <begin position="421"/>
        <end position="431"/>
    </location>
</feature>
<dbReference type="Pfam" id="PF25917">
    <property type="entry name" value="BSH_RND"/>
    <property type="match status" value="1"/>
</dbReference>
<dbReference type="Proteomes" id="UP000554144">
    <property type="component" value="Unassembled WGS sequence"/>
</dbReference>
<evidence type="ECO:0000256" key="3">
    <source>
        <dbReference type="SAM" id="Coils"/>
    </source>
</evidence>
<dbReference type="Pfam" id="PF25876">
    <property type="entry name" value="HH_MFP_RND"/>
    <property type="match status" value="1"/>
</dbReference>
<keyword evidence="3" id="KW-0175">Coiled coil</keyword>
<dbReference type="Pfam" id="PF25967">
    <property type="entry name" value="RND-MFP_C"/>
    <property type="match status" value="1"/>
</dbReference>
<dbReference type="Pfam" id="PF25944">
    <property type="entry name" value="Beta-barrel_RND"/>
    <property type="match status" value="1"/>
</dbReference>
<dbReference type="InterPro" id="IPR058625">
    <property type="entry name" value="MdtA-like_BSH"/>
</dbReference>
<evidence type="ECO:0000259" key="5">
    <source>
        <dbReference type="Pfam" id="PF25876"/>
    </source>
</evidence>
<comment type="similarity">
    <text evidence="2">Belongs to the membrane fusion protein (MFP) (TC 8.A.1) family.</text>
</comment>
<dbReference type="Gene3D" id="1.10.287.470">
    <property type="entry name" value="Helix hairpin bin"/>
    <property type="match status" value="1"/>
</dbReference>
<comment type="caution">
    <text evidence="9">The sequence shown here is derived from an EMBL/GenBank/DDBJ whole genome shotgun (WGS) entry which is preliminary data.</text>
</comment>
<accession>A0A853GSK8</accession>
<evidence type="ECO:0000259" key="6">
    <source>
        <dbReference type="Pfam" id="PF25917"/>
    </source>
</evidence>
<dbReference type="PANTHER" id="PTHR30158">
    <property type="entry name" value="ACRA/E-RELATED COMPONENT OF DRUG EFFLUX TRANSPORTER"/>
    <property type="match status" value="1"/>
</dbReference>
<gene>
    <name evidence="9" type="ORF">H0A62_10825</name>
</gene>
<organism evidence="9 10">
    <name type="scientific">Pollutimonas harenae</name>
    <dbReference type="NCBI Taxonomy" id="657015"/>
    <lineage>
        <taxon>Bacteria</taxon>
        <taxon>Pseudomonadati</taxon>
        <taxon>Pseudomonadota</taxon>
        <taxon>Betaproteobacteria</taxon>
        <taxon>Burkholderiales</taxon>
        <taxon>Alcaligenaceae</taxon>
        <taxon>Pollutimonas</taxon>
    </lineage>
</organism>
<evidence type="ECO:0000313" key="10">
    <source>
        <dbReference type="Proteomes" id="UP000554144"/>
    </source>
</evidence>
<dbReference type="Gene3D" id="2.40.420.20">
    <property type="match status" value="1"/>
</dbReference>
<dbReference type="AlphaFoldDB" id="A0A853GSK8"/>
<feature type="domain" description="Multidrug resistance protein MdtA-like beta-barrel" evidence="7">
    <location>
        <begin position="213"/>
        <end position="301"/>
    </location>
</feature>
<name>A0A853GSK8_9BURK</name>
<dbReference type="FunFam" id="2.40.420.20:FF:000001">
    <property type="entry name" value="Efflux RND transporter periplasmic adaptor subunit"/>
    <property type="match status" value="1"/>
</dbReference>
<evidence type="ECO:0000259" key="7">
    <source>
        <dbReference type="Pfam" id="PF25944"/>
    </source>
</evidence>
<evidence type="ECO:0000256" key="1">
    <source>
        <dbReference type="ARBA" id="ARBA00004196"/>
    </source>
</evidence>
<protein>
    <submittedName>
        <fullName evidence="9">Efflux RND transporter periplasmic adaptor subunit</fullName>
    </submittedName>
</protein>
<feature type="domain" description="Multidrug resistance protein MdtA-like barrel-sandwich hybrid" evidence="6">
    <location>
        <begin position="67"/>
        <end position="208"/>
    </location>
</feature>
<dbReference type="EMBL" id="JACCEV010000002">
    <property type="protein sequence ID" value="NYT86098.1"/>
    <property type="molecule type" value="Genomic_DNA"/>
</dbReference>
<feature type="coiled-coil region" evidence="3">
    <location>
        <begin position="106"/>
        <end position="133"/>
    </location>
</feature>
<evidence type="ECO:0000256" key="4">
    <source>
        <dbReference type="SAM" id="MobiDB-lite"/>
    </source>
</evidence>
<dbReference type="GO" id="GO:0046677">
    <property type="term" value="P:response to antibiotic"/>
    <property type="evidence" value="ECO:0007669"/>
    <property type="project" value="TreeGrafter"/>
</dbReference>
<comment type="subcellular location">
    <subcellularLocation>
        <location evidence="1">Cell envelope</location>
    </subcellularLocation>
</comment>
<feature type="domain" description="Multidrug resistance protein MdtA-like C-terminal permuted SH3" evidence="8">
    <location>
        <begin position="307"/>
        <end position="367"/>
    </location>
</feature>
<dbReference type="RefSeq" id="WP_130039635.1">
    <property type="nucleotide sequence ID" value="NZ_JACCEV010000002.1"/>
</dbReference>
<dbReference type="OrthoDB" id="9783047at2"/>
<dbReference type="SUPFAM" id="SSF111369">
    <property type="entry name" value="HlyD-like secretion proteins"/>
    <property type="match status" value="1"/>
</dbReference>
<dbReference type="GO" id="GO:0005886">
    <property type="term" value="C:plasma membrane"/>
    <property type="evidence" value="ECO:0007669"/>
    <property type="project" value="TreeGrafter"/>
</dbReference>
<proteinExistence type="inferred from homology"/>
<dbReference type="Gene3D" id="2.40.50.100">
    <property type="match status" value="1"/>
</dbReference>
<dbReference type="Gene3D" id="2.40.30.170">
    <property type="match status" value="1"/>
</dbReference>
<feature type="region of interest" description="Disordered" evidence="4">
    <location>
        <begin position="370"/>
        <end position="431"/>
    </location>
</feature>
<evidence type="ECO:0000259" key="8">
    <source>
        <dbReference type="Pfam" id="PF25967"/>
    </source>
</evidence>
<evidence type="ECO:0000256" key="2">
    <source>
        <dbReference type="ARBA" id="ARBA00009477"/>
    </source>
</evidence>
<reference evidence="9 10" key="1">
    <citation type="submission" date="2020-07" db="EMBL/GenBank/DDBJ databases">
        <title>Taxonomic revisions and descriptions of new bacterial species based on genomic comparisons in the high-G+C-content subgroup of the family Alcaligenaceae.</title>
        <authorList>
            <person name="Szabo A."/>
            <person name="Felfoldi T."/>
        </authorList>
    </citation>
    <scope>NUCLEOTIDE SEQUENCE [LARGE SCALE GENOMIC DNA]</scope>
    <source>
        <strain evidence="9 10">DSM 25667</strain>
    </source>
</reference>
<dbReference type="InterPro" id="IPR058626">
    <property type="entry name" value="MdtA-like_b-barrel"/>
</dbReference>
<dbReference type="GO" id="GO:0022857">
    <property type="term" value="F:transmembrane transporter activity"/>
    <property type="evidence" value="ECO:0007669"/>
    <property type="project" value="InterPro"/>
</dbReference>
<dbReference type="NCBIfam" id="TIGR01730">
    <property type="entry name" value="RND_mfp"/>
    <property type="match status" value="1"/>
</dbReference>
<dbReference type="InterPro" id="IPR006143">
    <property type="entry name" value="RND_pump_MFP"/>
</dbReference>
<feature type="domain" description="Multidrug resistance protein MdtA-like alpha-helical hairpin" evidence="5">
    <location>
        <begin position="107"/>
        <end position="175"/>
    </location>
</feature>
<evidence type="ECO:0000313" key="9">
    <source>
        <dbReference type="EMBL" id="NYT86098.1"/>
    </source>
</evidence>
<dbReference type="PANTHER" id="PTHR30158:SF3">
    <property type="entry name" value="MULTIDRUG EFFLUX PUMP SUBUNIT ACRA-RELATED"/>
    <property type="match status" value="1"/>
</dbReference>
<keyword evidence="10" id="KW-1185">Reference proteome</keyword>
<feature type="compositionally biased region" description="Low complexity" evidence="4">
    <location>
        <begin position="380"/>
        <end position="405"/>
    </location>
</feature>
<dbReference type="GO" id="GO:0030313">
    <property type="term" value="C:cell envelope"/>
    <property type="evidence" value="ECO:0007669"/>
    <property type="project" value="UniProtKB-SubCell"/>
</dbReference>